<name>A0A9W9K002_9EURO</name>
<protein>
    <submittedName>
        <fullName evidence="2">Uncharacterized protein</fullName>
    </submittedName>
</protein>
<reference evidence="2" key="2">
    <citation type="journal article" date="2023" name="IMA Fungus">
        <title>Comparative genomic study of the Penicillium genus elucidates a diverse pangenome and 15 lateral gene transfer events.</title>
        <authorList>
            <person name="Petersen C."/>
            <person name="Sorensen T."/>
            <person name="Nielsen M.R."/>
            <person name="Sondergaard T.E."/>
            <person name="Sorensen J.L."/>
            <person name="Fitzpatrick D.A."/>
            <person name="Frisvad J.C."/>
            <person name="Nielsen K.L."/>
        </authorList>
    </citation>
    <scope>NUCLEOTIDE SEQUENCE</scope>
    <source>
        <strain evidence="2">IBT 30069</strain>
    </source>
</reference>
<sequence>MLQLRHLFRRQPRPFRLHTNHLHTGPRQQAPLTPIVRHVRFRRPWLRSFFFKCLLYGVAYQLWSSFVLVRLDDDTHNTDVSLEPTSETTGLRQSSPDNEELLEGEGEIEVPLFVPLTWSWLEEGELYAASDPEWQEFVKISKDRAKLQKLRNELAAIVLENASGQLSQVLGGPLSLTGFWLVHQFPHRAPPEYMRSGIEFADDSVSWVTRSIDPEVGDRLQMFMKPVHVALAIKDAYLVLFKRKLARFQGQSSEPLDLLNNNRVLSSEDDLGPVVNQHGQPTPPQKPDESSANRPLNGSLHPSLVISLLQRLPLPDIGPGSDLHLAAIAFRLRLNEYLSQTQQTPLRGAFFISGPVGLKGPKGFCRLEVRGEYDPAKPGWRTVRMTLRDINFRKQRPLRE</sequence>
<accession>A0A9W9K002</accession>
<keyword evidence="3" id="KW-1185">Reference proteome</keyword>
<dbReference type="EMBL" id="JAPQKH010000007">
    <property type="protein sequence ID" value="KAJ5088139.1"/>
    <property type="molecule type" value="Genomic_DNA"/>
</dbReference>
<comment type="caution">
    <text evidence="2">The sequence shown here is derived from an EMBL/GenBank/DDBJ whole genome shotgun (WGS) entry which is preliminary data.</text>
</comment>
<dbReference type="OrthoDB" id="8062037at2759"/>
<dbReference type="Proteomes" id="UP001149165">
    <property type="component" value="Unassembled WGS sequence"/>
</dbReference>
<feature type="region of interest" description="Disordered" evidence="1">
    <location>
        <begin position="269"/>
        <end position="296"/>
    </location>
</feature>
<reference evidence="2" key="1">
    <citation type="submission" date="2022-11" db="EMBL/GenBank/DDBJ databases">
        <authorList>
            <person name="Petersen C."/>
        </authorList>
    </citation>
    <scope>NUCLEOTIDE SEQUENCE</scope>
    <source>
        <strain evidence="2">IBT 30069</strain>
    </source>
</reference>
<evidence type="ECO:0000256" key="1">
    <source>
        <dbReference type="SAM" id="MobiDB-lite"/>
    </source>
</evidence>
<feature type="compositionally biased region" description="Polar residues" evidence="1">
    <location>
        <begin position="79"/>
        <end position="96"/>
    </location>
</feature>
<organism evidence="2 3">
    <name type="scientific">Penicillium angulare</name>
    <dbReference type="NCBI Taxonomy" id="116970"/>
    <lineage>
        <taxon>Eukaryota</taxon>
        <taxon>Fungi</taxon>
        <taxon>Dikarya</taxon>
        <taxon>Ascomycota</taxon>
        <taxon>Pezizomycotina</taxon>
        <taxon>Eurotiomycetes</taxon>
        <taxon>Eurotiomycetidae</taxon>
        <taxon>Eurotiales</taxon>
        <taxon>Aspergillaceae</taxon>
        <taxon>Penicillium</taxon>
    </lineage>
</organism>
<evidence type="ECO:0000313" key="2">
    <source>
        <dbReference type="EMBL" id="KAJ5088139.1"/>
    </source>
</evidence>
<evidence type="ECO:0000313" key="3">
    <source>
        <dbReference type="Proteomes" id="UP001149165"/>
    </source>
</evidence>
<proteinExistence type="predicted"/>
<feature type="region of interest" description="Disordered" evidence="1">
    <location>
        <begin position="79"/>
        <end position="100"/>
    </location>
</feature>
<dbReference type="AlphaFoldDB" id="A0A9W9K002"/>
<gene>
    <name evidence="2" type="ORF">N7456_011755</name>
</gene>